<evidence type="ECO:0000256" key="3">
    <source>
        <dbReference type="PROSITE-ProRule" id="PRU00221"/>
    </source>
</evidence>
<keyword evidence="1 3" id="KW-0853">WD repeat</keyword>
<dbReference type="SMART" id="SM00320">
    <property type="entry name" value="WD40"/>
    <property type="match status" value="2"/>
</dbReference>
<dbReference type="Proteomes" id="UP000799118">
    <property type="component" value="Unassembled WGS sequence"/>
</dbReference>
<evidence type="ECO:0000313" key="6">
    <source>
        <dbReference type="Proteomes" id="UP000799118"/>
    </source>
</evidence>
<dbReference type="InterPro" id="IPR015943">
    <property type="entry name" value="WD40/YVTN_repeat-like_dom_sf"/>
</dbReference>
<dbReference type="PROSITE" id="PS50294">
    <property type="entry name" value="WD_REPEATS_REGION"/>
    <property type="match status" value="2"/>
</dbReference>
<keyword evidence="2" id="KW-0677">Repeat</keyword>
<evidence type="ECO:0000313" key="5">
    <source>
        <dbReference type="EMBL" id="KAE9397335.1"/>
    </source>
</evidence>
<dbReference type="Pfam" id="PF00400">
    <property type="entry name" value="WD40"/>
    <property type="match status" value="2"/>
</dbReference>
<sequence length="243" mass="26842">DNSVRIWNAETGRPEGDPLEGHTHWVTSVAFSPDGKRIVSGSVDHSVRIWNAETGRPEGDPLEGHRDGVTSVAFSPDGKRIVSGSHDNSVKIWNAETGRPEGDPLEGDTHSLVTSVAFSPHGMPDSSGSNLSAKISDELTFLKSVSSNLPSTFSLSFCPWHPGHNQVQPNPALRKLILSPDGWLHGSDGSLFLWIPPEYRDGLMFPNMKMLIYRAHKVSINLQDFVHGEEWIKCFNSELWKLI</sequence>
<gene>
    <name evidence="5" type="ORF">BT96DRAFT_823413</name>
</gene>
<feature type="non-terminal residue" evidence="5">
    <location>
        <position position="1"/>
    </location>
</feature>
<dbReference type="AlphaFoldDB" id="A0A6A4HKD8"/>
<feature type="repeat" description="WD" evidence="3">
    <location>
        <begin position="62"/>
        <end position="103"/>
    </location>
</feature>
<evidence type="ECO:0000256" key="4">
    <source>
        <dbReference type="SAM" id="MobiDB-lite"/>
    </source>
</evidence>
<dbReference type="PROSITE" id="PS00678">
    <property type="entry name" value="WD_REPEATS_1"/>
    <property type="match status" value="2"/>
</dbReference>
<dbReference type="SUPFAM" id="SSF50978">
    <property type="entry name" value="WD40 repeat-like"/>
    <property type="match status" value="1"/>
</dbReference>
<feature type="repeat" description="WD" evidence="3">
    <location>
        <begin position="1"/>
        <end position="17"/>
    </location>
</feature>
<dbReference type="OrthoDB" id="6262491at2759"/>
<proteinExistence type="predicted"/>
<dbReference type="EMBL" id="ML769498">
    <property type="protein sequence ID" value="KAE9397335.1"/>
    <property type="molecule type" value="Genomic_DNA"/>
</dbReference>
<accession>A0A6A4HKD8</accession>
<reference evidence="5" key="1">
    <citation type="journal article" date="2019" name="Environ. Microbiol.">
        <title>Fungal ecological strategies reflected in gene transcription - a case study of two litter decomposers.</title>
        <authorList>
            <person name="Barbi F."/>
            <person name="Kohler A."/>
            <person name="Barry K."/>
            <person name="Baskaran P."/>
            <person name="Daum C."/>
            <person name="Fauchery L."/>
            <person name="Ihrmark K."/>
            <person name="Kuo A."/>
            <person name="LaButti K."/>
            <person name="Lipzen A."/>
            <person name="Morin E."/>
            <person name="Grigoriev I.V."/>
            <person name="Henrissat B."/>
            <person name="Lindahl B."/>
            <person name="Martin F."/>
        </authorList>
    </citation>
    <scope>NUCLEOTIDE SEQUENCE</scope>
    <source>
        <strain evidence="5">JB14</strain>
    </source>
</reference>
<dbReference type="InterPro" id="IPR001680">
    <property type="entry name" value="WD40_rpt"/>
</dbReference>
<organism evidence="5 6">
    <name type="scientific">Gymnopus androsaceus JB14</name>
    <dbReference type="NCBI Taxonomy" id="1447944"/>
    <lineage>
        <taxon>Eukaryota</taxon>
        <taxon>Fungi</taxon>
        <taxon>Dikarya</taxon>
        <taxon>Basidiomycota</taxon>
        <taxon>Agaricomycotina</taxon>
        <taxon>Agaricomycetes</taxon>
        <taxon>Agaricomycetidae</taxon>
        <taxon>Agaricales</taxon>
        <taxon>Marasmiineae</taxon>
        <taxon>Omphalotaceae</taxon>
        <taxon>Gymnopus</taxon>
    </lineage>
</organism>
<dbReference type="PANTHER" id="PTHR45333:SF1">
    <property type="entry name" value="CHROMOSOME UNDETERMINED SCAFFOLD_625, WHOLE GENOME SHOTGUN SEQUENCE"/>
    <property type="match status" value="1"/>
</dbReference>
<evidence type="ECO:0000256" key="1">
    <source>
        <dbReference type="ARBA" id="ARBA00022574"/>
    </source>
</evidence>
<dbReference type="InterPro" id="IPR036322">
    <property type="entry name" value="WD40_repeat_dom_sf"/>
</dbReference>
<dbReference type="InterPro" id="IPR019775">
    <property type="entry name" value="WD40_repeat_CS"/>
</dbReference>
<evidence type="ECO:0000256" key="2">
    <source>
        <dbReference type="ARBA" id="ARBA00022737"/>
    </source>
</evidence>
<dbReference type="PANTHER" id="PTHR45333">
    <property type="entry name" value="MEMBRANE PROTEIN-RELATED"/>
    <property type="match status" value="1"/>
</dbReference>
<feature type="compositionally biased region" description="Basic and acidic residues" evidence="4">
    <location>
        <begin position="12"/>
        <end position="21"/>
    </location>
</feature>
<feature type="region of interest" description="Disordered" evidence="4">
    <location>
        <begin position="1"/>
        <end position="21"/>
    </location>
</feature>
<dbReference type="Gene3D" id="2.130.10.10">
    <property type="entry name" value="YVTN repeat-like/Quinoprotein amine dehydrogenase"/>
    <property type="match status" value="1"/>
</dbReference>
<protein>
    <submittedName>
        <fullName evidence="5">WD40 repeat-like protein</fullName>
    </submittedName>
</protein>
<dbReference type="PROSITE" id="PS50082">
    <property type="entry name" value="WD_REPEATS_2"/>
    <property type="match status" value="3"/>
</dbReference>
<keyword evidence="6" id="KW-1185">Reference proteome</keyword>
<name>A0A6A4HKD8_9AGAR</name>
<feature type="repeat" description="WD" evidence="3">
    <location>
        <begin position="19"/>
        <end position="60"/>
    </location>
</feature>